<dbReference type="SUPFAM" id="SSF53850">
    <property type="entry name" value="Periplasmic binding protein-like II"/>
    <property type="match status" value="1"/>
</dbReference>
<proteinExistence type="inferred from homology"/>
<comment type="caution">
    <text evidence="5">The sequence shown here is derived from an EMBL/GenBank/DDBJ whole genome shotgun (WGS) entry which is preliminary data.</text>
</comment>
<dbReference type="AlphaFoldDB" id="A0A7C3GKC5"/>
<gene>
    <name evidence="5" type="ORF">ENJ67_05530</name>
</gene>
<evidence type="ECO:0000256" key="3">
    <source>
        <dbReference type="ARBA" id="ARBA00022729"/>
    </source>
</evidence>
<organism evidence="5">
    <name type="scientific">Sulfurimonas autotrophica</name>
    <dbReference type="NCBI Taxonomy" id="202747"/>
    <lineage>
        <taxon>Bacteria</taxon>
        <taxon>Pseudomonadati</taxon>
        <taxon>Campylobacterota</taxon>
        <taxon>Epsilonproteobacteria</taxon>
        <taxon>Campylobacterales</taxon>
        <taxon>Sulfurimonadaceae</taxon>
        <taxon>Sulfurimonas</taxon>
    </lineage>
</organism>
<evidence type="ECO:0000256" key="2">
    <source>
        <dbReference type="ARBA" id="ARBA00010742"/>
    </source>
</evidence>
<dbReference type="Pfam" id="PF09084">
    <property type="entry name" value="NMT1"/>
    <property type="match status" value="1"/>
</dbReference>
<name>A0A7C3GKC5_9BACT</name>
<dbReference type="PANTHER" id="PTHR30024:SF47">
    <property type="entry name" value="TAURINE-BINDING PERIPLASMIC PROTEIN"/>
    <property type="match status" value="1"/>
</dbReference>
<evidence type="ECO:0000313" key="5">
    <source>
        <dbReference type="EMBL" id="HFB54178.1"/>
    </source>
</evidence>
<sequence length="291" mass="33029">MRKLLTLAILFILFITGCSEQNGKTLHISTNSWIGYAPLFYAKEKGYLDKLNIQLLTNVSLAEAADVYDIGKADMVTTTQHEYYSLKNSGHDIVPVILFDRSNGGDMVLSNKDLDALLKAKKIHAYLEIDSINAEVLKDFLHHAGIDEKKVIFINKDQAKIESLKPKKGENMLIVTYVPYNLELQRNGFHQLASTKDMNTIIVIDALCTNKKILQDDKARLKQLKSVIDRSITELQADKRASYKLVKNYLGDMSYGDYIDSLQLIKWINKPSEELLKRIEPMGYKGSILIK</sequence>
<feature type="domain" description="SsuA/THI5-like" evidence="4">
    <location>
        <begin position="36"/>
        <end position="237"/>
    </location>
</feature>
<evidence type="ECO:0000259" key="4">
    <source>
        <dbReference type="Pfam" id="PF09084"/>
    </source>
</evidence>
<dbReference type="Proteomes" id="UP000886390">
    <property type="component" value="Unassembled WGS sequence"/>
</dbReference>
<evidence type="ECO:0000256" key="1">
    <source>
        <dbReference type="ARBA" id="ARBA00004418"/>
    </source>
</evidence>
<dbReference type="InterPro" id="IPR015168">
    <property type="entry name" value="SsuA/THI5"/>
</dbReference>
<dbReference type="EMBL" id="DRNH01000297">
    <property type="protein sequence ID" value="HFB54178.1"/>
    <property type="molecule type" value="Genomic_DNA"/>
</dbReference>
<keyword evidence="3" id="KW-0732">Signal</keyword>
<dbReference type="PANTHER" id="PTHR30024">
    <property type="entry name" value="ALIPHATIC SULFONATES-BINDING PROTEIN-RELATED"/>
    <property type="match status" value="1"/>
</dbReference>
<dbReference type="Gene3D" id="3.40.190.10">
    <property type="entry name" value="Periplasmic binding protein-like II"/>
    <property type="match status" value="2"/>
</dbReference>
<reference evidence="5" key="1">
    <citation type="journal article" date="2020" name="mSystems">
        <title>Genome- and Community-Level Interaction Insights into Carbon Utilization and Element Cycling Functions of Hydrothermarchaeota in Hydrothermal Sediment.</title>
        <authorList>
            <person name="Zhou Z."/>
            <person name="Liu Y."/>
            <person name="Xu W."/>
            <person name="Pan J."/>
            <person name="Luo Z.H."/>
            <person name="Li M."/>
        </authorList>
    </citation>
    <scope>NUCLEOTIDE SEQUENCE [LARGE SCALE GENOMIC DNA]</scope>
    <source>
        <strain evidence="5">HyVt-507</strain>
    </source>
</reference>
<protein>
    <recommendedName>
        <fullName evidence="4">SsuA/THI5-like domain-containing protein</fullName>
    </recommendedName>
</protein>
<dbReference type="PROSITE" id="PS51257">
    <property type="entry name" value="PROKAR_LIPOPROTEIN"/>
    <property type="match status" value="1"/>
</dbReference>
<comment type="similarity">
    <text evidence="2">Belongs to the bacterial solute-binding protein SsuA/TauA family.</text>
</comment>
<dbReference type="GO" id="GO:0042597">
    <property type="term" value="C:periplasmic space"/>
    <property type="evidence" value="ECO:0007669"/>
    <property type="project" value="UniProtKB-SubCell"/>
</dbReference>
<accession>A0A7C3GKC5</accession>
<comment type="subcellular location">
    <subcellularLocation>
        <location evidence="1">Periplasm</location>
    </subcellularLocation>
</comment>